<accession>A0ABR0W3V7</accession>
<evidence type="ECO:0000313" key="6">
    <source>
        <dbReference type="EMBL" id="KAK6142307.1"/>
    </source>
</evidence>
<dbReference type="PANTHER" id="PTHR45931">
    <property type="entry name" value="SI:CH211-59O9.10"/>
    <property type="match status" value="1"/>
</dbReference>
<keyword evidence="3" id="KW-0862">Zinc</keyword>
<protein>
    <recommendedName>
        <fullName evidence="5">RING-type domain-containing protein</fullName>
    </recommendedName>
</protein>
<proteinExistence type="predicted"/>
<evidence type="ECO:0000256" key="3">
    <source>
        <dbReference type="ARBA" id="ARBA00022833"/>
    </source>
</evidence>
<gene>
    <name evidence="6" type="ORF">DH2020_022655</name>
</gene>
<feature type="domain" description="RING-type" evidence="5">
    <location>
        <begin position="157"/>
        <end position="198"/>
    </location>
</feature>
<sequence length="202" mass="23006">MSGSSRNNRPPPENWQSGHEYWIYLPTNYYSPSGTSLNPRGGTRDPWWLFEERSTRGPNYGLASFPSAAPARPSLPLFLIDDYVPTPMPQTPPTYYIPRYSPASAEEESRLSPEMQKQAVNKLRKQLYSPHINNIIKRLGTKSTGNSSVQDDDGKRCAVCLEDFESKQFVTLTPCNHMFHEDCIVPWVKSQGKCPVCRFIIF</sequence>
<dbReference type="Proteomes" id="UP001318860">
    <property type="component" value="Unassembled WGS sequence"/>
</dbReference>
<dbReference type="Pfam" id="PF13639">
    <property type="entry name" value="zf-RING_2"/>
    <property type="match status" value="1"/>
</dbReference>
<organism evidence="6 7">
    <name type="scientific">Rehmannia glutinosa</name>
    <name type="common">Chinese foxglove</name>
    <dbReference type="NCBI Taxonomy" id="99300"/>
    <lineage>
        <taxon>Eukaryota</taxon>
        <taxon>Viridiplantae</taxon>
        <taxon>Streptophyta</taxon>
        <taxon>Embryophyta</taxon>
        <taxon>Tracheophyta</taxon>
        <taxon>Spermatophyta</taxon>
        <taxon>Magnoliopsida</taxon>
        <taxon>eudicotyledons</taxon>
        <taxon>Gunneridae</taxon>
        <taxon>Pentapetalae</taxon>
        <taxon>asterids</taxon>
        <taxon>lamiids</taxon>
        <taxon>Lamiales</taxon>
        <taxon>Orobanchaceae</taxon>
        <taxon>Rehmannieae</taxon>
        <taxon>Rehmannia</taxon>
    </lineage>
</organism>
<dbReference type="Gene3D" id="3.30.40.10">
    <property type="entry name" value="Zinc/RING finger domain, C3HC4 (zinc finger)"/>
    <property type="match status" value="1"/>
</dbReference>
<evidence type="ECO:0000259" key="5">
    <source>
        <dbReference type="PROSITE" id="PS50089"/>
    </source>
</evidence>
<dbReference type="InterPro" id="IPR013083">
    <property type="entry name" value="Znf_RING/FYVE/PHD"/>
</dbReference>
<keyword evidence="7" id="KW-1185">Reference proteome</keyword>
<dbReference type="EMBL" id="JABTTQ020000013">
    <property type="protein sequence ID" value="KAK6142307.1"/>
    <property type="molecule type" value="Genomic_DNA"/>
</dbReference>
<name>A0ABR0W3V7_REHGL</name>
<evidence type="ECO:0000256" key="1">
    <source>
        <dbReference type="ARBA" id="ARBA00022723"/>
    </source>
</evidence>
<dbReference type="InterPro" id="IPR051834">
    <property type="entry name" value="RING_finger_E3_ligase"/>
</dbReference>
<dbReference type="SUPFAM" id="SSF57850">
    <property type="entry name" value="RING/U-box"/>
    <property type="match status" value="1"/>
</dbReference>
<keyword evidence="2 4" id="KW-0863">Zinc-finger</keyword>
<evidence type="ECO:0000256" key="2">
    <source>
        <dbReference type="ARBA" id="ARBA00022771"/>
    </source>
</evidence>
<evidence type="ECO:0000313" key="7">
    <source>
        <dbReference type="Proteomes" id="UP001318860"/>
    </source>
</evidence>
<dbReference type="PROSITE" id="PS50089">
    <property type="entry name" value="ZF_RING_2"/>
    <property type="match status" value="1"/>
</dbReference>
<dbReference type="InterPro" id="IPR001841">
    <property type="entry name" value="Znf_RING"/>
</dbReference>
<evidence type="ECO:0000256" key="4">
    <source>
        <dbReference type="PROSITE-ProRule" id="PRU00175"/>
    </source>
</evidence>
<dbReference type="SMART" id="SM00184">
    <property type="entry name" value="RING"/>
    <property type="match status" value="1"/>
</dbReference>
<reference evidence="6 7" key="1">
    <citation type="journal article" date="2021" name="Comput. Struct. Biotechnol. J.">
        <title>De novo genome assembly of the potent medicinal plant Rehmannia glutinosa using nanopore technology.</title>
        <authorList>
            <person name="Ma L."/>
            <person name="Dong C."/>
            <person name="Song C."/>
            <person name="Wang X."/>
            <person name="Zheng X."/>
            <person name="Niu Y."/>
            <person name="Chen S."/>
            <person name="Feng W."/>
        </authorList>
    </citation>
    <scope>NUCLEOTIDE SEQUENCE [LARGE SCALE GENOMIC DNA]</scope>
    <source>
        <strain evidence="6">DH-2019</strain>
    </source>
</reference>
<keyword evidence="1" id="KW-0479">Metal-binding</keyword>
<dbReference type="PANTHER" id="PTHR45931:SF3">
    <property type="entry name" value="RING ZINC FINGER-CONTAINING PROTEIN"/>
    <property type="match status" value="1"/>
</dbReference>
<comment type="caution">
    <text evidence="6">The sequence shown here is derived from an EMBL/GenBank/DDBJ whole genome shotgun (WGS) entry which is preliminary data.</text>
</comment>